<organism evidence="2">
    <name type="scientific">Bionectria ochroleuca</name>
    <name type="common">Gliocladium roseum</name>
    <dbReference type="NCBI Taxonomy" id="29856"/>
    <lineage>
        <taxon>Eukaryota</taxon>
        <taxon>Fungi</taxon>
        <taxon>Dikarya</taxon>
        <taxon>Ascomycota</taxon>
        <taxon>Pezizomycotina</taxon>
        <taxon>Sordariomycetes</taxon>
        <taxon>Hypocreomycetidae</taxon>
        <taxon>Hypocreales</taxon>
        <taxon>Bionectriaceae</taxon>
        <taxon>Clonostachys</taxon>
    </lineage>
</organism>
<evidence type="ECO:0000313" key="2">
    <source>
        <dbReference type="EMBL" id="CEO57999.1"/>
    </source>
</evidence>
<accession>A0A0B7KLD4</accession>
<keyword evidence="1" id="KW-0472">Membrane</keyword>
<keyword evidence="1" id="KW-1133">Transmembrane helix</keyword>
<reference evidence="2" key="1">
    <citation type="submission" date="2015-01" db="EMBL/GenBank/DDBJ databases">
        <authorList>
            <person name="Durling Mikael"/>
        </authorList>
    </citation>
    <scope>NUCLEOTIDE SEQUENCE</scope>
</reference>
<evidence type="ECO:0000256" key="1">
    <source>
        <dbReference type="SAM" id="Phobius"/>
    </source>
</evidence>
<proteinExistence type="predicted"/>
<dbReference type="EMBL" id="CDPU01000220">
    <property type="protein sequence ID" value="CEO57999.1"/>
    <property type="molecule type" value="Genomic_DNA"/>
</dbReference>
<name>A0A0B7KLD4_BIOOC</name>
<keyword evidence="1" id="KW-0812">Transmembrane</keyword>
<feature type="transmembrane region" description="Helical" evidence="1">
    <location>
        <begin position="98"/>
        <end position="120"/>
    </location>
</feature>
<gene>
    <name evidence="2" type="ORF">BN869_000014057_1</name>
</gene>
<protein>
    <submittedName>
        <fullName evidence="2">Uncharacterized protein</fullName>
    </submittedName>
</protein>
<sequence length="155" mass="16228">MLFIFCSGYCVGVSVVKMEMEMTFDEELALVGEEVEYELFGGVGMATLGTAESSVSYIVAEEGAAVVGEAVIEFGSTVPILAASGASLGVFATSTCGWFALGGFLGASVGIACFVVYVVAHEIAPDSWSRYPPFHPLRKRYDGGVKVLGVSVLCD</sequence>
<dbReference type="AlphaFoldDB" id="A0A0B7KLD4"/>